<dbReference type="SUPFAM" id="SSF51984">
    <property type="entry name" value="MurCD N-terminal domain"/>
    <property type="match status" value="1"/>
</dbReference>
<dbReference type="Pfam" id="PF01225">
    <property type="entry name" value="Mur_ligase"/>
    <property type="match status" value="1"/>
</dbReference>
<dbReference type="InterPro" id="IPR013221">
    <property type="entry name" value="Mur_ligase_cen"/>
</dbReference>
<evidence type="ECO:0000313" key="20">
    <source>
        <dbReference type="Proteomes" id="UP000326570"/>
    </source>
</evidence>
<keyword evidence="11 14" id="KW-0131">Cell cycle</keyword>
<dbReference type="GO" id="GO:0005524">
    <property type="term" value="F:ATP binding"/>
    <property type="evidence" value="ECO:0007669"/>
    <property type="project" value="UniProtKB-UniRule"/>
</dbReference>
<comment type="similarity">
    <text evidence="14">Belongs to the MurCDEF family.</text>
</comment>
<evidence type="ECO:0000259" key="16">
    <source>
        <dbReference type="Pfam" id="PF01225"/>
    </source>
</evidence>
<evidence type="ECO:0000256" key="4">
    <source>
        <dbReference type="ARBA" id="ARBA00022490"/>
    </source>
</evidence>
<evidence type="ECO:0000256" key="5">
    <source>
        <dbReference type="ARBA" id="ARBA00022598"/>
    </source>
</evidence>
<keyword evidence="12 14" id="KW-0961">Cell wall biogenesis/degradation</keyword>
<evidence type="ECO:0000259" key="18">
    <source>
        <dbReference type="Pfam" id="PF08245"/>
    </source>
</evidence>
<feature type="domain" description="Mur ligase N-terminal catalytic" evidence="16">
    <location>
        <begin position="17"/>
        <end position="122"/>
    </location>
</feature>
<dbReference type="GO" id="GO:0008360">
    <property type="term" value="P:regulation of cell shape"/>
    <property type="evidence" value="ECO:0007669"/>
    <property type="project" value="UniProtKB-KW"/>
</dbReference>
<evidence type="ECO:0000256" key="3">
    <source>
        <dbReference type="ARBA" id="ARBA00012211"/>
    </source>
</evidence>
<dbReference type="GO" id="GO:0051301">
    <property type="term" value="P:cell division"/>
    <property type="evidence" value="ECO:0007669"/>
    <property type="project" value="UniProtKB-KW"/>
</dbReference>
<evidence type="ECO:0000259" key="17">
    <source>
        <dbReference type="Pfam" id="PF02875"/>
    </source>
</evidence>
<dbReference type="RefSeq" id="WP_150903517.1">
    <property type="nucleotide sequence ID" value="NZ_VTWT01000004.1"/>
</dbReference>
<keyword evidence="15" id="KW-1133">Transmembrane helix</keyword>
<dbReference type="EMBL" id="VTWT01000004">
    <property type="protein sequence ID" value="KAA9338883.1"/>
    <property type="molecule type" value="Genomic_DNA"/>
</dbReference>
<dbReference type="Gene3D" id="3.40.50.720">
    <property type="entry name" value="NAD(P)-binding Rossmann-like Domain"/>
    <property type="match status" value="1"/>
</dbReference>
<dbReference type="InterPro" id="IPR036615">
    <property type="entry name" value="Mur_ligase_C_dom_sf"/>
</dbReference>
<organism evidence="19 20">
    <name type="scientific">Adhaeribacter soli</name>
    <dbReference type="NCBI Taxonomy" id="2607655"/>
    <lineage>
        <taxon>Bacteria</taxon>
        <taxon>Pseudomonadati</taxon>
        <taxon>Bacteroidota</taxon>
        <taxon>Cytophagia</taxon>
        <taxon>Cytophagales</taxon>
        <taxon>Hymenobacteraceae</taxon>
        <taxon>Adhaeribacter</taxon>
    </lineage>
</organism>
<comment type="caution">
    <text evidence="19">The sequence shown here is derived from an EMBL/GenBank/DDBJ whole genome shotgun (WGS) entry which is preliminary data.</text>
</comment>
<dbReference type="PANTHER" id="PTHR43445:SF3">
    <property type="entry name" value="UDP-N-ACETYLMURAMATE--L-ALANINE LIGASE"/>
    <property type="match status" value="1"/>
</dbReference>
<comment type="pathway">
    <text evidence="2 14">Cell wall biogenesis; peptidoglycan biosynthesis.</text>
</comment>
<dbReference type="HAMAP" id="MF_00046">
    <property type="entry name" value="MurC"/>
    <property type="match status" value="1"/>
</dbReference>
<keyword evidence="20" id="KW-1185">Reference proteome</keyword>
<reference evidence="19 20" key="1">
    <citation type="submission" date="2019-09" db="EMBL/GenBank/DDBJ databases">
        <title>Genome sequence of Adhaeribacter sp. M2.</title>
        <authorList>
            <person name="Srinivasan S."/>
        </authorList>
    </citation>
    <scope>NUCLEOTIDE SEQUENCE [LARGE SCALE GENOMIC DNA]</scope>
    <source>
        <strain evidence="19 20">M2</strain>
    </source>
</reference>
<evidence type="ECO:0000256" key="11">
    <source>
        <dbReference type="ARBA" id="ARBA00023306"/>
    </source>
</evidence>
<keyword evidence="15" id="KW-0472">Membrane</keyword>
<keyword evidence="15" id="KW-0812">Transmembrane</keyword>
<feature type="binding site" evidence="14">
    <location>
        <begin position="128"/>
        <end position="134"/>
    </location>
    <ligand>
        <name>ATP</name>
        <dbReference type="ChEBI" id="CHEBI:30616"/>
    </ligand>
</feature>
<dbReference type="InterPro" id="IPR050061">
    <property type="entry name" value="MurCDEF_pg_biosynth"/>
</dbReference>
<dbReference type="SUPFAM" id="SSF53244">
    <property type="entry name" value="MurD-like peptide ligases, peptide-binding domain"/>
    <property type="match status" value="1"/>
</dbReference>
<dbReference type="AlphaFoldDB" id="A0A5N1J2V1"/>
<evidence type="ECO:0000256" key="12">
    <source>
        <dbReference type="ARBA" id="ARBA00023316"/>
    </source>
</evidence>
<feature type="domain" description="Mur ligase central" evidence="18">
    <location>
        <begin position="126"/>
        <end position="308"/>
    </location>
</feature>
<feature type="domain" description="Mur ligase C-terminal" evidence="17">
    <location>
        <begin position="331"/>
        <end position="440"/>
    </location>
</feature>
<gene>
    <name evidence="14" type="primary">murC</name>
    <name evidence="19" type="ORF">F0P94_08800</name>
</gene>
<dbReference type="Proteomes" id="UP000326570">
    <property type="component" value="Unassembled WGS sequence"/>
</dbReference>
<dbReference type="GO" id="GO:0008763">
    <property type="term" value="F:UDP-N-acetylmuramate-L-alanine ligase activity"/>
    <property type="evidence" value="ECO:0007669"/>
    <property type="project" value="UniProtKB-UniRule"/>
</dbReference>
<keyword evidence="8 14" id="KW-0067">ATP-binding</keyword>
<keyword evidence="10 14" id="KW-0573">Peptidoglycan synthesis</keyword>
<dbReference type="GO" id="GO:0071555">
    <property type="term" value="P:cell wall organization"/>
    <property type="evidence" value="ECO:0007669"/>
    <property type="project" value="UniProtKB-KW"/>
</dbReference>
<evidence type="ECO:0000256" key="1">
    <source>
        <dbReference type="ARBA" id="ARBA00004496"/>
    </source>
</evidence>
<keyword evidence="7 14" id="KW-0547">Nucleotide-binding</keyword>
<evidence type="ECO:0000313" key="19">
    <source>
        <dbReference type="EMBL" id="KAA9338883.1"/>
    </source>
</evidence>
<comment type="subcellular location">
    <subcellularLocation>
        <location evidence="1 14">Cytoplasm</location>
    </subcellularLocation>
</comment>
<dbReference type="Pfam" id="PF08245">
    <property type="entry name" value="Mur_ligase_M"/>
    <property type="match status" value="1"/>
</dbReference>
<evidence type="ECO:0000256" key="2">
    <source>
        <dbReference type="ARBA" id="ARBA00004752"/>
    </source>
</evidence>
<keyword evidence="5 14" id="KW-0436">Ligase</keyword>
<dbReference type="SUPFAM" id="SSF53623">
    <property type="entry name" value="MurD-like peptide ligases, catalytic domain"/>
    <property type="match status" value="1"/>
</dbReference>
<dbReference type="Gene3D" id="3.40.1190.10">
    <property type="entry name" value="Mur-like, catalytic domain"/>
    <property type="match status" value="1"/>
</dbReference>
<keyword evidence="4 14" id="KW-0963">Cytoplasm</keyword>
<sequence length="473" mass="52250">MEPTTNNQQRTTNYKYIYFLGIGGIGMSAIARWFRANGKPVWGYDKTETPLTKALTSEGVNIHYEDDVNLIPKEVLENKAETLVVLTPAVPQDHAELNFFRREGYTIKKRSEVLGVITADAYTVAVAGTHGKTSTSAMIAHLLKDAGVSCAAFLGGISVNLNSNLLLGDAKKNGKPIVVVEADEYDRSFLTLHPDIAIVTSSDADHLDIYGDKDHLIHSFQDFIFQIKPGGTLILNSNTDPRLTEKIDPSVNVITYSLNKGELQAGNITVQGHTFEFNFEGPGKNIANLKLPVPGFHNVENMLAALQACLLLDVNESALREGVKHYKGVKRRFEFVAETGEKVYIDDYAHHPTEIEAFVRSLKALYPGKKIKLIFQPHLFTRTRDFADGFAQSLSPADEVVLLDIYPAREKPIPGITSEIILKKITSSRKSLQTKEEVLLNLQSENSFDVLATVGAGDIDTLVTPIKNILEKK</sequence>
<comment type="catalytic activity">
    <reaction evidence="13 14">
        <text>UDP-N-acetyl-alpha-D-muramate + L-alanine + ATP = UDP-N-acetyl-alpha-D-muramoyl-L-alanine + ADP + phosphate + H(+)</text>
        <dbReference type="Rhea" id="RHEA:23372"/>
        <dbReference type="ChEBI" id="CHEBI:15378"/>
        <dbReference type="ChEBI" id="CHEBI:30616"/>
        <dbReference type="ChEBI" id="CHEBI:43474"/>
        <dbReference type="ChEBI" id="CHEBI:57972"/>
        <dbReference type="ChEBI" id="CHEBI:70757"/>
        <dbReference type="ChEBI" id="CHEBI:83898"/>
        <dbReference type="ChEBI" id="CHEBI:456216"/>
        <dbReference type="EC" id="6.3.2.8"/>
    </reaction>
</comment>
<dbReference type="GO" id="GO:0009252">
    <property type="term" value="P:peptidoglycan biosynthetic process"/>
    <property type="evidence" value="ECO:0007669"/>
    <property type="project" value="UniProtKB-UniRule"/>
</dbReference>
<accession>A0A5N1J2V1</accession>
<evidence type="ECO:0000256" key="13">
    <source>
        <dbReference type="ARBA" id="ARBA00047833"/>
    </source>
</evidence>
<dbReference type="UniPathway" id="UPA00219"/>
<dbReference type="InterPro" id="IPR005758">
    <property type="entry name" value="UDP-N-AcMur_Ala_ligase_MurC"/>
</dbReference>
<proteinExistence type="inferred from homology"/>
<keyword evidence="9 14" id="KW-0133">Cell shape</keyword>
<feature type="transmembrane region" description="Helical" evidence="15">
    <location>
        <begin position="16"/>
        <end position="34"/>
    </location>
</feature>
<dbReference type="NCBIfam" id="TIGR01082">
    <property type="entry name" value="murC"/>
    <property type="match status" value="1"/>
</dbReference>
<dbReference type="EC" id="6.3.2.8" evidence="3 14"/>
<dbReference type="InterPro" id="IPR036565">
    <property type="entry name" value="Mur-like_cat_sf"/>
</dbReference>
<dbReference type="Pfam" id="PF02875">
    <property type="entry name" value="Mur_ligase_C"/>
    <property type="match status" value="1"/>
</dbReference>
<comment type="function">
    <text evidence="14">Cell wall formation.</text>
</comment>
<evidence type="ECO:0000256" key="6">
    <source>
        <dbReference type="ARBA" id="ARBA00022618"/>
    </source>
</evidence>
<keyword evidence="6 14" id="KW-0132">Cell division</keyword>
<dbReference type="InterPro" id="IPR000713">
    <property type="entry name" value="Mur_ligase_N"/>
</dbReference>
<evidence type="ECO:0000256" key="9">
    <source>
        <dbReference type="ARBA" id="ARBA00022960"/>
    </source>
</evidence>
<dbReference type="InterPro" id="IPR004101">
    <property type="entry name" value="Mur_ligase_C"/>
</dbReference>
<evidence type="ECO:0000256" key="14">
    <source>
        <dbReference type="HAMAP-Rule" id="MF_00046"/>
    </source>
</evidence>
<evidence type="ECO:0000256" key="8">
    <source>
        <dbReference type="ARBA" id="ARBA00022840"/>
    </source>
</evidence>
<dbReference type="GO" id="GO:0005737">
    <property type="term" value="C:cytoplasm"/>
    <property type="evidence" value="ECO:0007669"/>
    <property type="project" value="UniProtKB-SubCell"/>
</dbReference>
<evidence type="ECO:0000256" key="15">
    <source>
        <dbReference type="SAM" id="Phobius"/>
    </source>
</evidence>
<evidence type="ECO:0000256" key="10">
    <source>
        <dbReference type="ARBA" id="ARBA00022984"/>
    </source>
</evidence>
<protein>
    <recommendedName>
        <fullName evidence="3 14">UDP-N-acetylmuramate--L-alanine ligase</fullName>
        <ecNumber evidence="3 14">6.3.2.8</ecNumber>
    </recommendedName>
    <alternativeName>
        <fullName evidence="14">UDP-N-acetylmuramoyl-L-alanine synthetase</fullName>
    </alternativeName>
</protein>
<dbReference type="PANTHER" id="PTHR43445">
    <property type="entry name" value="UDP-N-ACETYLMURAMATE--L-ALANINE LIGASE-RELATED"/>
    <property type="match status" value="1"/>
</dbReference>
<evidence type="ECO:0000256" key="7">
    <source>
        <dbReference type="ARBA" id="ARBA00022741"/>
    </source>
</evidence>
<dbReference type="Gene3D" id="3.90.190.20">
    <property type="entry name" value="Mur ligase, C-terminal domain"/>
    <property type="match status" value="1"/>
</dbReference>
<name>A0A5N1J2V1_9BACT</name>